<comment type="caution">
    <text evidence="1">The sequence shown here is derived from an EMBL/GenBank/DDBJ whole genome shotgun (WGS) entry which is preliminary data.</text>
</comment>
<evidence type="ECO:0000313" key="1">
    <source>
        <dbReference type="EMBL" id="STD05379.1"/>
    </source>
</evidence>
<dbReference type="AlphaFoldDB" id="A0AA46BLX4"/>
<proteinExistence type="predicted"/>
<accession>A0AA46BLX4</accession>
<organism evidence="1 2">
    <name type="scientific">Dermatophilus congolensis</name>
    <dbReference type="NCBI Taxonomy" id="1863"/>
    <lineage>
        <taxon>Bacteria</taxon>
        <taxon>Bacillati</taxon>
        <taxon>Actinomycetota</taxon>
        <taxon>Actinomycetes</taxon>
        <taxon>Micrococcales</taxon>
        <taxon>Dermatophilaceae</taxon>
        <taxon>Dermatophilus</taxon>
    </lineage>
</organism>
<dbReference type="Proteomes" id="UP000254118">
    <property type="component" value="Unassembled WGS sequence"/>
</dbReference>
<reference evidence="1 2" key="1">
    <citation type="submission" date="2018-06" db="EMBL/GenBank/DDBJ databases">
        <authorList>
            <consortium name="Pathogen Informatics"/>
            <person name="Doyle S."/>
        </authorList>
    </citation>
    <scope>NUCLEOTIDE SEQUENCE [LARGE SCALE GENOMIC DNA]</scope>
    <source>
        <strain evidence="1 2">NCTC7915</strain>
    </source>
</reference>
<sequence length="42" mass="4845">MLWWTRMDQACEGALVLPVWQNKGTLMFGCLFVEAMVEVPRS</sequence>
<evidence type="ECO:0000313" key="2">
    <source>
        <dbReference type="Proteomes" id="UP000254118"/>
    </source>
</evidence>
<gene>
    <name evidence="1" type="ORF">NCTC7915_00410</name>
</gene>
<protein>
    <submittedName>
        <fullName evidence="1">Uncharacterized protein</fullName>
    </submittedName>
</protein>
<dbReference type="EMBL" id="UFYA01000001">
    <property type="protein sequence ID" value="STD05379.1"/>
    <property type="molecule type" value="Genomic_DNA"/>
</dbReference>
<name>A0AA46BLX4_9MICO</name>